<dbReference type="EMBL" id="SNRW01017680">
    <property type="protein sequence ID" value="KAA6368104.1"/>
    <property type="molecule type" value="Genomic_DNA"/>
</dbReference>
<gene>
    <name evidence="1" type="ORF">EZS28_036367</name>
</gene>
<accession>A0A5J4UD03</accession>
<evidence type="ECO:0000313" key="2">
    <source>
        <dbReference type="Proteomes" id="UP000324800"/>
    </source>
</evidence>
<dbReference type="Proteomes" id="UP000324800">
    <property type="component" value="Unassembled WGS sequence"/>
</dbReference>
<evidence type="ECO:0000313" key="1">
    <source>
        <dbReference type="EMBL" id="KAA6368104.1"/>
    </source>
</evidence>
<sequence>MAGLLEVLLKPLLPSITYLADFLLNLSFVFCDRTSSVYGPWNTPSNLDSLSTCASDTDTTAASKTLNILPTKLSVSENKGKIQKKKTSYPEQKQKEIEQKKPYILVKKKLQSKHLTQFHFTSPNITYKQFATPNQHHFTFKSNPSSRLKRINIHEQQNSTQIPISPKLGQQIEAVCWERDSFDPAEDHNKAVCVGSMSPLTQRKMLREQDVGIRDPPILQQDVGIRDPPILQQIQMKEQGVGIRDPPILQQMKMDQQSVGSGIH</sequence>
<organism evidence="1 2">
    <name type="scientific">Streblomastix strix</name>
    <dbReference type="NCBI Taxonomy" id="222440"/>
    <lineage>
        <taxon>Eukaryota</taxon>
        <taxon>Metamonada</taxon>
        <taxon>Preaxostyla</taxon>
        <taxon>Oxymonadida</taxon>
        <taxon>Streblomastigidae</taxon>
        <taxon>Streblomastix</taxon>
    </lineage>
</organism>
<protein>
    <submittedName>
        <fullName evidence="1">Uncharacterized protein</fullName>
    </submittedName>
</protein>
<name>A0A5J4UD03_9EUKA</name>
<proteinExistence type="predicted"/>
<reference evidence="1 2" key="1">
    <citation type="submission" date="2019-03" db="EMBL/GenBank/DDBJ databases">
        <title>Single cell metagenomics reveals metabolic interactions within the superorganism composed of flagellate Streblomastix strix and complex community of Bacteroidetes bacteria on its surface.</title>
        <authorList>
            <person name="Treitli S.C."/>
            <person name="Kolisko M."/>
            <person name="Husnik F."/>
            <person name="Keeling P."/>
            <person name="Hampl V."/>
        </authorList>
    </citation>
    <scope>NUCLEOTIDE SEQUENCE [LARGE SCALE GENOMIC DNA]</scope>
    <source>
        <strain evidence="1">ST1C</strain>
    </source>
</reference>
<comment type="caution">
    <text evidence="1">The sequence shown here is derived from an EMBL/GenBank/DDBJ whole genome shotgun (WGS) entry which is preliminary data.</text>
</comment>
<dbReference type="AlphaFoldDB" id="A0A5J4UD03"/>